<dbReference type="InterPro" id="IPR055108">
    <property type="entry name" value="Syntrophin_4th"/>
</dbReference>
<protein>
    <submittedName>
        <fullName evidence="17">SNTB2 protein</fullName>
    </submittedName>
</protein>
<evidence type="ECO:0000256" key="9">
    <source>
        <dbReference type="ARBA" id="ARBA00022860"/>
    </source>
</evidence>
<dbReference type="InterPro" id="IPR036034">
    <property type="entry name" value="PDZ_sf"/>
</dbReference>
<dbReference type="GO" id="GO:0016010">
    <property type="term" value="C:dystrophin-associated glycoprotein complex"/>
    <property type="evidence" value="ECO:0007669"/>
    <property type="project" value="TreeGrafter"/>
</dbReference>
<comment type="similarity">
    <text evidence="4">Belongs to the syntrophin family.</text>
</comment>
<dbReference type="PROSITE" id="PS50003">
    <property type="entry name" value="PH_DOMAIN"/>
    <property type="match status" value="1"/>
</dbReference>
<dbReference type="FunFam" id="2.30.42.10:FF:000052">
    <property type="entry name" value="Syntrophin beta 1"/>
    <property type="match status" value="1"/>
</dbReference>
<evidence type="ECO:0000313" key="17">
    <source>
        <dbReference type="EMBL" id="NXC41452.1"/>
    </source>
</evidence>
<dbReference type="Pfam" id="PF00169">
    <property type="entry name" value="PH"/>
    <property type="match status" value="1"/>
</dbReference>
<dbReference type="PANTHER" id="PTHR10554">
    <property type="entry name" value="SYNTROPHIN"/>
    <property type="match status" value="1"/>
</dbReference>
<dbReference type="InterPro" id="IPR041428">
    <property type="entry name" value="PHsplit_syntrophin"/>
</dbReference>
<sequence length="404" mass="44222">VKAEAGGLGISIKGGRENRMPVLISRIFPGLAAERSGALRLGDAILAVNGVDLRDATHDQAVQALKRAGREVILEVKFMREVTPYIKKPSLVSDLPWEGAAPQSPSLSGSEDSGSPQHHGARDRKVIPLKMCFAARNLSMPDLENRPIPHHVTIPSLRANPLPCPQPLTISPTPHHVPVPSLCPIPSPCPCPLTMSPPWQARLDGGRQQWRPVLMAVTEKDLLLYDAMPWTRDAWASPCHSYPLVATRLVHSGSGRRSPSLGSELTFATRTGSRQGIEMHVFRVETHRDLSCWTRVLVQGCHAAAELIKEVSVGCTLGEQEVKLCIHYEGGFTICRDDTGSSVLYRYPYEKLKMSADDGIRTLYLDFGGPEGELALDLHSCPKPIVFVLHTFLSAKVTRMGLLV</sequence>
<evidence type="ECO:0000256" key="6">
    <source>
        <dbReference type="ARBA" id="ARBA00022553"/>
    </source>
</evidence>
<keyword evidence="18" id="KW-1185">Reference proteome</keyword>
<evidence type="ECO:0000256" key="4">
    <source>
        <dbReference type="ARBA" id="ARBA00010798"/>
    </source>
</evidence>
<evidence type="ECO:0000256" key="1">
    <source>
        <dbReference type="ARBA" id="ARBA00004184"/>
    </source>
</evidence>
<dbReference type="Gene3D" id="2.30.29.30">
    <property type="entry name" value="Pleckstrin-homology domain (PH domain)/Phosphotyrosine-binding domain (PTB)"/>
    <property type="match status" value="1"/>
</dbReference>
<dbReference type="InterPro" id="IPR011993">
    <property type="entry name" value="PH-like_dom_sf"/>
</dbReference>
<dbReference type="SUPFAM" id="SSF50156">
    <property type="entry name" value="PDZ domain-like"/>
    <property type="match status" value="1"/>
</dbReference>
<keyword evidence="12" id="KW-0009">Actin-binding</keyword>
<feature type="domain" description="PDZ" evidence="16">
    <location>
        <begin position="1"/>
        <end position="80"/>
    </location>
</feature>
<dbReference type="PANTHER" id="PTHR10554:SF8">
    <property type="entry name" value="BETA-2-SYNTROPHIN"/>
    <property type="match status" value="1"/>
</dbReference>
<comment type="caution">
    <text evidence="17">The sequence shown here is derived from an EMBL/GenBank/DDBJ whole genome shotgun (WGS) entry which is preliminary data.</text>
</comment>
<evidence type="ECO:0000256" key="2">
    <source>
        <dbReference type="ARBA" id="ARBA00004245"/>
    </source>
</evidence>
<dbReference type="SUPFAM" id="SSF50729">
    <property type="entry name" value="PH domain-like"/>
    <property type="match status" value="1"/>
</dbReference>
<dbReference type="GO" id="GO:0003779">
    <property type="term" value="F:actin binding"/>
    <property type="evidence" value="ECO:0007669"/>
    <property type="project" value="UniProtKB-KW"/>
</dbReference>
<evidence type="ECO:0000313" key="18">
    <source>
        <dbReference type="Proteomes" id="UP000613066"/>
    </source>
</evidence>
<dbReference type="InterPro" id="IPR001478">
    <property type="entry name" value="PDZ"/>
</dbReference>
<feature type="non-terminal residue" evidence="17">
    <location>
        <position position="404"/>
    </location>
</feature>
<evidence type="ECO:0000256" key="7">
    <source>
        <dbReference type="ARBA" id="ARBA00022737"/>
    </source>
</evidence>
<dbReference type="Pfam" id="PF23012">
    <property type="entry name" value="Syntrophin_4th"/>
    <property type="match status" value="1"/>
</dbReference>
<dbReference type="GO" id="GO:0005856">
    <property type="term" value="C:cytoskeleton"/>
    <property type="evidence" value="ECO:0007669"/>
    <property type="project" value="UniProtKB-SubCell"/>
</dbReference>
<feature type="non-terminal residue" evidence="17">
    <location>
        <position position="1"/>
    </location>
</feature>
<evidence type="ECO:0000259" key="15">
    <source>
        <dbReference type="PROSITE" id="PS50003"/>
    </source>
</evidence>
<dbReference type="EMBL" id="WBMW01001847">
    <property type="protein sequence ID" value="NXC41452.1"/>
    <property type="molecule type" value="Genomic_DNA"/>
</dbReference>
<keyword evidence="6" id="KW-0597">Phosphoprotein</keyword>
<evidence type="ECO:0000256" key="12">
    <source>
        <dbReference type="ARBA" id="ARBA00023203"/>
    </source>
</evidence>
<dbReference type="Pfam" id="PF18012">
    <property type="entry name" value="PH_17"/>
    <property type="match status" value="1"/>
</dbReference>
<evidence type="ECO:0000256" key="11">
    <source>
        <dbReference type="ARBA" id="ARBA00023136"/>
    </source>
</evidence>
<comment type="subcellular location">
    <subcellularLocation>
        <location evidence="3">Cell junction</location>
    </subcellularLocation>
    <subcellularLocation>
        <location evidence="2">Cytoplasm</location>
        <location evidence="2">Cytoskeleton</location>
    </subcellularLocation>
    <subcellularLocation>
        <location evidence="1">Endomembrane system</location>
        <topology evidence="1">Peripheral membrane protein</topology>
    </subcellularLocation>
</comment>
<evidence type="ECO:0000256" key="14">
    <source>
        <dbReference type="SAM" id="MobiDB-lite"/>
    </source>
</evidence>
<dbReference type="GO" id="GO:0005516">
    <property type="term" value="F:calmodulin binding"/>
    <property type="evidence" value="ECO:0007669"/>
    <property type="project" value="UniProtKB-KW"/>
</dbReference>
<keyword evidence="13" id="KW-0206">Cytoskeleton</keyword>
<dbReference type="GO" id="GO:0070161">
    <property type="term" value="C:anchoring junction"/>
    <property type="evidence" value="ECO:0007669"/>
    <property type="project" value="UniProtKB-SubCell"/>
</dbReference>
<dbReference type="Pfam" id="PF00595">
    <property type="entry name" value="PDZ"/>
    <property type="match status" value="1"/>
</dbReference>
<dbReference type="SMART" id="SM00228">
    <property type="entry name" value="PDZ"/>
    <property type="match status" value="1"/>
</dbReference>
<organism evidence="17 18">
    <name type="scientific">Penelope pileata</name>
    <dbReference type="NCBI Taxonomy" id="1118817"/>
    <lineage>
        <taxon>Eukaryota</taxon>
        <taxon>Metazoa</taxon>
        <taxon>Chordata</taxon>
        <taxon>Craniata</taxon>
        <taxon>Vertebrata</taxon>
        <taxon>Euteleostomi</taxon>
        <taxon>Archelosauria</taxon>
        <taxon>Archosauria</taxon>
        <taxon>Dinosauria</taxon>
        <taxon>Saurischia</taxon>
        <taxon>Theropoda</taxon>
        <taxon>Coelurosauria</taxon>
        <taxon>Aves</taxon>
        <taxon>Neognathae</taxon>
        <taxon>Galloanserae</taxon>
        <taxon>Galliformes</taxon>
        <taxon>Cracidae</taxon>
        <taxon>Penelope</taxon>
    </lineage>
</organism>
<keyword evidence="9" id="KW-0112">Calmodulin-binding</keyword>
<dbReference type="InterPro" id="IPR001849">
    <property type="entry name" value="PH_domain"/>
</dbReference>
<evidence type="ECO:0000256" key="5">
    <source>
        <dbReference type="ARBA" id="ARBA00022490"/>
    </source>
</evidence>
<gene>
    <name evidence="17" type="primary">Sntb2</name>
    <name evidence="17" type="ORF">PENPIL_R09425</name>
</gene>
<feature type="compositionally biased region" description="Low complexity" evidence="14">
    <location>
        <begin position="102"/>
        <end position="117"/>
    </location>
</feature>
<evidence type="ECO:0000259" key="16">
    <source>
        <dbReference type="PROSITE" id="PS50106"/>
    </source>
</evidence>
<evidence type="ECO:0000256" key="10">
    <source>
        <dbReference type="ARBA" id="ARBA00022949"/>
    </source>
</evidence>
<dbReference type="AlphaFoldDB" id="A0A851NTI7"/>
<accession>A0A851NTI7</accession>
<dbReference type="GO" id="GO:0012505">
    <property type="term" value="C:endomembrane system"/>
    <property type="evidence" value="ECO:0007669"/>
    <property type="project" value="UniProtKB-SubCell"/>
</dbReference>
<evidence type="ECO:0000256" key="3">
    <source>
        <dbReference type="ARBA" id="ARBA00004282"/>
    </source>
</evidence>
<dbReference type="CDD" id="cd06801">
    <property type="entry name" value="PDZ_syntrophin-like"/>
    <property type="match status" value="1"/>
</dbReference>
<evidence type="ECO:0000256" key="13">
    <source>
        <dbReference type="ARBA" id="ARBA00023212"/>
    </source>
</evidence>
<keyword evidence="7" id="KW-0677">Repeat</keyword>
<keyword evidence="5" id="KW-0963">Cytoplasm</keyword>
<evidence type="ECO:0000256" key="8">
    <source>
        <dbReference type="ARBA" id="ARBA00022837"/>
    </source>
</evidence>
<keyword evidence="11" id="KW-0472">Membrane</keyword>
<keyword evidence="8" id="KW-0106">Calcium</keyword>
<feature type="region of interest" description="Disordered" evidence="14">
    <location>
        <begin position="97"/>
        <end position="121"/>
    </location>
</feature>
<dbReference type="GO" id="GO:0045202">
    <property type="term" value="C:synapse"/>
    <property type="evidence" value="ECO:0007669"/>
    <property type="project" value="TreeGrafter"/>
</dbReference>
<keyword evidence="10" id="KW-0965">Cell junction</keyword>
<proteinExistence type="inferred from homology"/>
<name>A0A851NTI7_9GALL</name>
<reference evidence="17" key="1">
    <citation type="submission" date="2019-09" db="EMBL/GenBank/DDBJ databases">
        <title>Bird 10,000 Genomes (B10K) Project - Family phase.</title>
        <authorList>
            <person name="Zhang G."/>
        </authorList>
    </citation>
    <scope>NUCLEOTIDE SEQUENCE</scope>
    <source>
        <strain evidence="17">B10K-DU-001-08</strain>
        <tissue evidence="17">Muscle</tissue>
    </source>
</reference>
<dbReference type="OrthoDB" id="409749at2759"/>
<feature type="domain" description="PH" evidence="15">
    <location>
        <begin position="193"/>
        <end position="302"/>
    </location>
</feature>
<dbReference type="Gene3D" id="2.30.42.10">
    <property type="match status" value="1"/>
</dbReference>
<dbReference type="GO" id="GO:0005198">
    <property type="term" value="F:structural molecule activity"/>
    <property type="evidence" value="ECO:0007669"/>
    <property type="project" value="InterPro"/>
</dbReference>
<dbReference type="Proteomes" id="UP000613066">
    <property type="component" value="Unassembled WGS sequence"/>
</dbReference>
<dbReference type="InterPro" id="IPR015482">
    <property type="entry name" value="Syntrophin"/>
</dbReference>
<dbReference type="PROSITE" id="PS50106">
    <property type="entry name" value="PDZ"/>
    <property type="match status" value="1"/>
</dbReference>